<dbReference type="EMBL" id="CAJHJT010000034">
    <property type="protein sequence ID" value="CAD7002802.1"/>
    <property type="molecule type" value="Genomic_DNA"/>
</dbReference>
<reference evidence="1" key="1">
    <citation type="submission" date="2020-11" db="EMBL/GenBank/DDBJ databases">
        <authorList>
            <person name="Whitehead M."/>
        </authorList>
    </citation>
    <scope>NUCLEOTIDE SEQUENCE</scope>
    <source>
        <strain evidence="1">EGII</strain>
    </source>
</reference>
<gene>
    <name evidence="1" type="ORF">CCAP1982_LOCUS11272</name>
</gene>
<organism evidence="1 2">
    <name type="scientific">Ceratitis capitata</name>
    <name type="common">Mediterranean fruit fly</name>
    <name type="synonym">Tephritis capitata</name>
    <dbReference type="NCBI Taxonomy" id="7213"/>
    <lineage>
        <taxon>Eukaryota</taxon>
        <taxon>Metazoa</taxon>
        <taxon>Ecdysozoa</taxon>
        <taxon>Arthropoda</taxon>
        <taxon>Hexapoda</taxon>
        <taxon>Insecta</taxon>
        <taxon>Pterygota</taxon>
        <taxon>Neoptera</taxon>
        <taxon>Endopterygota</taxon>
        <taxon>Diptera</taxon>
        <taxon>Brachycera</taxon>
        <taxon>Muscomorpha</taxon>
        <taxon>Tephritoidea</taxon>
        <taxon>Tephritidae</taxon>
        <taxon>Ceratitis</taxon>
        <taxon>Ceratitis</taxon>
    </lineage>
</organism>
<comment type="caution">
    <text evidence="1">The sequence shown here is derived from an EMBL/GenBank/DDBJ whole genome shotgun (WGS) entry which is preliminary data.</text>
</comment>
<evidence type="ECO:0000313" key="2">
    <source>
        <dbReference type="Proteomes" id="UP000606786"/>
    </source>
</evidence>
<keyword evidence="2" id="KW-1185">Reference proteome</keyword>
<evidence type="ECO:0000313" key="1">
    <source>
        <dbReference type="EMBL" id="CAD7002802.1"/>
    </source>
</evidence>
<name>A0A811UUE6_CERCA</name>
<dbReference type="Proteomes" id="UP000606786">
    <property type="component" value="Unassembled WGS sequence"/>
</dbReference>
<protein>
    <submittedName>
        <fullName evidence="1">(Mediterranean fruit fly) hypothetical protein</fullName>
    </submittedName>
</protein>
<accession>A0A811UUE6</accession>
<sequence length="185" mass="19379">MLQSTNVHSLDSESKGCLCNLVVSSEKGAWLCGKQSCKGSSSTVPPPRTAFPGAPPPTSAVALKGAPRPAMTSPAAAGGLAGAPYRGASWTPQGYAPAAAAAAAAVAQQAYRYTAPLPQPAYAAYTPHTATTPATTTHFKRYLVEKKYSVLNYICTSVSQWVKRRLRVHTKKLITNGCAEIVAKM</sequence>
<proteinExistence type="predicted"/>
<dbReference type="AlphaFoldDB" id="A0A811UUE6"/>